<dbReference type="InterPro" id="IPR018977">
    <property type="entry name" value="NurA_domain"/>
</dbReference>
<sequence>MLTQALDVAVSVFGSLRSKIDEVLAIDNVAKVKSLWIPYKGSRNPYLRPLTIAAIDSGYNYNEYRGYALYAINVVNVILDVLTGEKVDGFVDIDVVSCNNIENELSLLSISMEVKSMVKILNNADIILMDGSLIAVFSKLRRALLEDGHELLEAKGINLSHLIKELIYAISIYPKKIVFISKNSNAKDVFGFVKGDIYYFERYTNGLPGYSKPIPLTQSKHLGMATANKVFRHTVKNIAGTDMSIAVTYVRFEPFSRIYRLEIPIEFGEDADARIRYIIDIVSDFIISGYPYPLMRADQIARVGLDDINRIAGILGISYDPRAREPL</sequence>
<comment type="caution">
    <text evidence="2">The sequence shown here is derived from an EMBL/GenBank/DDBJ whole genome shotgun (WGS) entry which is preliminary data.</text>
</comment>
<organism evidence="2">
    <name type="scientific">Ignisphaera aggregans</name>
    <dbReference type="NCBI Taxonomy" id="334771"/>
    <lineage>
        <taxon>Archaea</taxon>
        <taxon>Thermoproteota</taxon>
        <taxon>Thermoprotei</taxon>
        <taxon>Desulfurococcales</taxon>
        <taxon>Desulfurococcaceae</taxon>
        <taxon>Ignisphaera</taxon>
    </lineage>
</organism>
<dbReference type="AlphaFoldDB" id="A0A7J3IAM7"/>
<name>A0A7J3IAM7_9CREN</name>
<dbReference type="EMBL" id="DTAI01000260">
    <property type="protein sequence ID" value="HGN37645.1"/>
    <property type="molecule type" value="Genomic_DNA"/>
</dbReference>
<gene>
    <name evidence="2" type="ORF">ENT87_08905</name>
</gene>
<dbReference type="SMART" id="SM00933">
    <property type="entry name" value="NurA"/>
    <property type="match status" value="1"/>
</dbReference>
<evidence type="ECO:0000259" key="1">
    <source>
        <dbReference type="SMART" id="SM00933"/>
    </source>
</evidence>
<proteinExistence type="predicted"/>
<evidence type="ECO:0000313" key="2">
    <source>
        <dbReference type="EMBL" id="HGN37645.1"/>
    </source>
</evidence>
<accession>A0A7J3IAM7</accession>
<feature type="domain" description="NurA" evidence="1">
    <location>
        <begin position="50"/>
        <end position="303"/>
    </location>
</feature>
<dbReference type="Pfam" id="PF09376">
    <property type="entry name" value="NurA"/>
    <property type="match status" value="1"/>
</dbReference>
<protein>
    <submittedName>
        <fullName evidence="2">DNA double-strand break repair nuclease NurA</fullName>
    </submittedName>
</protein>
<reference evidence="2" key="1">
    <citation type="journal article" date="2020" name="mSystems">
        <title>Genome- and Community-Level Interaction Insights into Carbon Utilization and Element Cycling Functions of Hydrothermarchaeota in Hydrothermal Sediment.</title>
        <authorList>
            <person name="Zhou Z."/>
            <person name="Liu Y."/>
            <person name="Xu W."/>
            <person name="Pan J."/>
            <person name="Luo Z.H."/>
            <person name="Li M."/>
        </authorList>
    </citation>
    <scope>NUCLEOTIDE SEQUENCE [LARGE SCALE GENOMIC DNA]</scope>
    <source>
        <strain evidence="2">SpSt-618</strain>
    </source>
</reference>